<evidence type="ECO:0000256" key="4">
    <source>
        <dbReference type="ARBA" id="ARBA00022989"/>
    </source>
</evidence>
<accession>A0A0B6ZPS0</accession>
<dbReference type="PANTHER" id="PTHR10283:SF82">
    <property type="entry name" value="SOLUTE CARRIER FAMILY 13 MEMBER 2"/>
    <property type="match status" value="1"/>
</dbReference>
<feature type="non-terminal residue" evidence="7">
    <location>
        <position position="211"/>
    </location>
</feature>
<sequence length="211" mass="23360">GQHAVITDPLNNSPIQVKNLDTLCNVEDVNKQEILDNETDPARTMYLHRSPGSDPEFNAVAETRLTSNQAIIISQDSLPSDQLVSFKTHLLSMWYLAVIILTPVICLPIIFIVDDEFQKPARCGYTIAVMAVYWTTECLPIAVTSLLPIVLLPMMGVLPARTVSGVYFNDTSMLFVGGLLVAIAIEVWDVHKRLALLVLRFVGAEPRCLLL</sequence>
<dbReference type="PANTHER" id="PTHR10283">
    <property type="entry name" value="SOLUTE CARRIER FAMILY 13 MEMBER"/>
    <property type="match status" value="1"/>
</dbReference>
<dbReference type="Pfam" id="PF00939">
    <property type="entry name" value="Na_sulph_symp"/>
    <property type="match status" value="1"/>
</dbReference>
<comment type="similarity">
    <text evidence="2">Belongs to the SLC13A/DASS transporter (TC 2.A.47) family. NADC subfamily.</text>
</comment>
<feature type="non-terminal residue" evidence="7">
    <location>
        <position position="1"/>
    </location>
</feature>
<keyword evidence="4 6" id="KW-1133">Transmembrane helix</keyword>
<proteinExistence type="inferred from homology"/>
<protein>
    <submittedName>
        <fullName evidence="7">Uncharacterized protein</fullName>
    </submittedName>
</protein>
<evidence type="ECO:0000313" key="7">
    <source>
        <dbReference type="EMBL" id="CEK70548.1"/>
    </source>
</evidence>
<dbReference type="GO" id="GO:0005310">
    <property type="term" value="F:dicarboxylic acid transmembrane transporter activity"/>
    <property type="evidence" value="ECO:0007669"/>
    <property type="project" value="UniProtKB-ARBA"/>
</dbReference>
<feature type="transmembrane region" description="Helical" evidence="6">
    <location>
        <begin position="93"/>
        <end position="113"/>
    </location>
</feature>
<dbReference type="EMBL" id="HACG01023683">
    <property type="protein sequence ID" value="CEK70548.1"/>
    <property type="molecule type" value="Transcribed_RNA"/>
</dbReference>
<feature type="transmembrane region" description="Helical" evidence="6">
    <location>
        <begin position="171"/>
        <end position="190"/>
    </location>
</feature>
<dbReference type="GO" id="GO:0005886">
    <property type="term" value="C:plasma membrane"/>
    <property type="evidence" value="ECO:0007669"/>
    <property type="project" value="TreeGrafter"/>
</dbReference>
<evidence type="ECO:0000256" key="6">
    <source>
        <dbReference type="SAM" id="Phobius"/>
    </source>
</evidence>
<dbReference type="InterPro" id="IPR001898">
    <property type="entry name" value="SLC13A/DASS"/>
</dbReference>
<keyword evidence="5 6" id="KW-0472">Membrane</keyword>
<reference evidence="7" key="1">
    <citation type="submission" date="2014-12" db="EMBL/GenBank/DDBJ databases">
        <title>Insight into the proteome of Arion vulgaris.</title>
        <authorList>
            <person name="Aradska J."/>
            <person name="Bulat T."/>
            <person name="Smidak R."/>
            <person name="Sarate P."/>
            <person name="Gangsoo J."/>
            <person name="Sialana F."/>
            <person name="Bilban M."/>
            <person name="Lubec G."/>
        </authorList>
    </citation>
    <scope>NUCLEOTIDE SEQUENCE</scope>
    <source>
        <tissue evidence="7">Skin</tissue>
    </source>
</reference>
<dbReference type="AlphaFoldDB" id="A0A0B6ZPS0"/>
<evidence type="ECO:0000256" key="2">
    <source>
        <dbReference type="ARBA" id="ARBA00006772"/>
    </source>
</evidence>
<dbReference type="GO" id="GO:0015556">
    <property type="term" value="F:C4-dicarboxylate transmembrane transporter activity"/>
    <property type="evidence" value="ECO:0007669"/>
    <property type="project" value="UniProtKB-ARBA"/>
</dbReference>
<organism evidence="7">
    <name type="scientific">Arion vulgaris</name>
    <dbReference type="NCBI Taxonomy" id="1028688"/>
    <lineage>
        <taxon>Eukaryota</taxon>
        <taxon>Metazoa</taxon>
        <taxon>Spiralia</taxon>
        <taxon>Lophotrochozoa</taxon>
        <taxon>Mollusca</taxon>
        <taxon>Gastropoda</taxon>
        <taxon>Heterobranchia</taxon>
        <taxon>Euthyneura</taxon>
        <taxon>Panpulmonata</taxon>
        <taxon>Eupulmonata</taxon>
        <taxon>Stylommatophora</taxon>
        <taxon>Helicina</taxon>
        <taxon>Arionoidea</taxon>
        <taxon>Arionidae</taxon>
        <taxon>Arion</taxon>
    </lineage>
</organism>
<feature type="transmembrane region" description="Helical" evidence="6">
    <location>
        <begin position="125"/>
        <end position="151"/>
    </location>
</feature>
<evidence type="ECO:0000256" key="1">
    <source>
        <dbReference type="ARBA" id="ARBA00004141"/>
    </source>
</evidence>
<gene>
    <name evidence="7" type="primary">ORF74609</name>
</gene>
<evidence type="ECO:0000256" key="3">
    <source>
        <dbReference type="ARBA" id="ARBA00022692"/>
    </source>
</evidence>
<name>A0A0B6ZPS0_9EUPU</name>
<comment type="subcellular location">
    <subcellularLocation>
        <location evidence="1">Membrane</location>
        <topology evidence="1">Multi-pass membrane protein</topology>
    </subcellularLocation>
</comment>
<evidence type="ECO:0000256" key="5">
    <source>
        <dbReference type="ARBA" id="ARBA00023136"/>
    </source>
</evidence>
<keyword evidence="3 6" id="KW-0812">Transmembrane</keyword>